<feature type="chain" id="PRO_5035787721" description="Secreted protein" evidence="2">
    <location>
        <begin position="26"/>
        <end position="105"/>
    </location>
</feature>
<accession>A0A8T0P3D5</accession>
<evidence type="ECO:0000256" key="1">
    <source>
        <dbReference type="SAM" id="MobiDB-lite"/>
    </source>
</evidence>
<dbReference type="EMBL" id="CM029053">
    <property type="protein sequence ID" value="KAG2555229.1"/>
    <property type="molecule type" value="Genomic_DNA"/>
</dbReference>
<comment type="caution">
    <text evidence="3">The sequence shown here is derived from an EMBL/GenBank/DDBJ whole genome shotgun (WGS) entry which is preliminary data.</text>
</comment>
<keyword evidence="4" id="KW-1185">Reference proteome</keyword>
<feature type="region of interest" description="Disordered" evidence="1">
    <location>
        <begin position="65"/>
        <end position="86"/>
    </location>
</feature>
<evidence type="ECO:0008006" key="5">
    <source>
        <dbReference type="Google" id="ProtNLM"/>
    </source>
</evidence>
<proteinExistence type="predicted"/>
<keyword evidence="2" id="KW-0732">Signal</keyword>
<organism evidence="3 4">
    <name type="scientific">Panicum virgatum</name>
    <name type="common">Blackwell switchgrass</name>
    <dbReference type="NCBI Taxonomy" id="38727"/>
    <lineage>
        <taxon>Eukaryota</taxon>
        <taxon>Viridiplantae</taxon>
        <taxon>Streptophyta</taxon>
        <taxon>Embryophyta</taxon>
        <taxon>Tracheophyta</taxon>
        <taxon>Spermatophyta</taxon>
        <taxon>Magnoliopsida</taxon>
        <taxon>Liliopsida</taxon>
        <taxon>Poales</taxon>
        <taxon>Poaceae</taxon>
        <taxon>PACMAD clade</taxon>
        <taxon>Panicoideae</taxon>
        <taxon>Panicodae</taxon>
        <taxon>Paniceae</taxon>
        <taxon>Panicinae</taxon>
        <taxon>Panicum</taxon>
        <taxon>Panicum sect. Hiantes</taxon>
    </lineage>
</organism>
<gene>
    <name evidence="3" type="ORF">PVAP13_9KG569001</name>
</gene>
<reference evidence="3" key="1">
    <citation type="submission" date="2020-05" db="EMBL/GenBank/DDBJ databases">
        <title>WGS assembly of Panicum virgatum.</title>
        <authorList>
            <person name="Lovell J.T."/>
            <person name="Jenkins J."/>
            <person name="Shu S."/>
            <person name="Juenger T.E."/>
            <person name="Schmutz J."/>
        </authorList>
    </citation>
    <scope>NUCLEOTIDE SEQUENCE</scope>
    <source>
        <strain evidence="3">AP13</strain>
    </source>
</reference>
<dbReference type="Proteomes" id="UP000823388">
    <property type="component" value="Chromosome 9K"/>
</dbReference>
<name>A0A8T0P3D5_PANVG</name>
<feature type="signal peptide" evidence="2">
    <location>
        <begin position="1"/>
        <end position="25"/>
    </location>
</feature>
<sequence>MARRRSCQAVWWRVLLLDMSSPVAGVADDRHRGLPAACQFKTGCTFQILYSWTSKCSRLLAHRFSKSGATSRDKQAGKGHLTINDTAGKGHVCVRTRAKKKTLLT</sequence>
<evidence type="ECO:0000313" key="4">
    <source>
        <dbReference type="Proteomes" id="UP000823388"/>
    </source>
</evidence>
<protein>
    <recommendedName>
        <fullName evidence="5">Secreted protein</fullName>
    </recommendedName>
</protein>
<evidence type="ECO:0000256" key="2">
    <source>
        <dbReference type="SAM" id="SignalP"/>
    </source>
</evidence>
<dbReference type="AlphaFoldDB" id="A0A8T0P3D5"/>
<evidence type="ECO:0000313" key="3">
    <source>
        <dbReference type="EMBL" id="KAG2555229.1"/>
    </source>
</evidence>